<accession>A0A553MRH0</accession>
<dbReference type="EMBL" id="SRMA01027310">
    <property type="protein sequence ID" value="TRY55765.1"/>
    <property type="molecule type" value="Genomic_DNA"/>
</dbReference>
<feature type="region of interest" description="Disordered" evidence="1">
    <location>
        <begin position="18"/>
        <end position="39"/>
    </location>
</feature>
<comment type="caution">
    <text evidence="2">The sequence shown here is derived from an EMBL/GenBank/DDBJ whole genome shotgun (WGS) entry which is preliminary data.</text>
</comment>
<protein>
    <submittedName>
        <fullName evidence="2">Uncharacterized protein</fullName>
    </submittedName>
</protein>
<gene>
    <name evidence="2" type="ORF">DNTS_008481</name>
</gene>
<dbReference type="Proteomes" id="UP000316079">
    <property type="component" value="Unassembled WGS sequence"/>
</dbReference>
<keyword evidence="3" id="KW-1185">Reference proteome</keyword>
<name>A0A553MRH0_9TELE</name>
<evidence type="ECO:0000256" key="1">
    <source>
        <dbReference type="SAM" id="MobiDB-lite"/>
    </source>
</evidence>
<dbReference type="AlphaFoldDB" id="A0A553MRH0"/>
<feature type="non-terminal residue" evidence="2">
    <location>
        <position position="51"/>
    </location>
</feature>
<evidence type="ECO:0000313" key="3">
    <source>
        <dbReference type="Proteomes" id="UP000316079"/>
    </source>
</evidence>
<evidence type="ECO:0000313" key="2">
    <source>
        <dbReference type="EMBL" id="TRY55765.1"/>
    </source>
</evidence>
<proteinExistence type="predicted"/>
<sequence length="51" mass="5344">MISVHVLGPRANNIVVSGPVEADHPSSRGRSTPYRLGGISCTVQSENGRAL</sequence>
<reference evidence="2 3" key="1">
    <citation type="journal article" date="2019" name="Sci. Data">
        <title>Hybrid genome assembly and annotation of Danionella translucida.</title>
        <authorList>
            <person name="Kadobianskyi M."/>
            <person name="Schulze L."/>
            <person name="Schuelke M."/>
            <person name="Judkewitz B."/>
        </authorList>
    </citation>
    <scope>NUCLEOTIDE SEQUENCE [LARGE SCALE GENOMIC DNA]</scope>
    <source>
        <strain evidence="2 3">Bolton</strain>
    </source>
</reference>
<organism evidence="2 3">
    <name type="scientific">Danionella cerebrum</name>
    <dbReference type="NCBI Taxonomy" id="2873325"/>
    <lineage>
        <taxon>Eukaryota</taxon>
        <taxon>Metazoa</taxon>
        <taxon>Chordata</taxon>
        <taxon>Craniata</taxon>
        <taxon>Vertebrata</taxon>
        <taxon>Euteleostomi</taxon>
        <taxon>Actinopterygii</taxon>
        <taxon>Neopterygii</taxon>
        <taxon>Teleostei</taxon>
        <taxon>Ostariophysi</taxon>
        <taxon>Cypriniformes</taxon>
        <taxon>Danionidae</taxon>
        <taxon>Danioninae</taxon>
        <taxon>Danionella</taxon>
    </lineage>
</organism>
<dbReference type="OrthoDB" id="4726at2759"/>